<evidence type="ECO:0000259" key="2">
    <source>
        <dbReference type="Pfam" id="PF02525"/>
    </source>
</evidence>
<keyword evidence="4" id="KW-1185">Reference proteome</keyword>
<gene>
    <name evidence="3" type="ORF">HCT46_01330</name>
</gene>
<dbReference type="PANTHER" id="PTHR47307:SF1">
    <property type="entry name" value="GLUTATHIONE-REGULATED POTASSIUM-EFFLUX SYSTEM ANCILLARY PROTEIN KEFG"/>
    <property type="match status" value="1"/>
</dbReference>
<dbReference type="GO" id="GO:0003955">
    <property type="term" value="F:NAD(P)H dehydrogenase (quinone) activity"/>
    <property type="evidence" value="ECO:0007669"/>
    <property type="project" value="TreeGrafter"/>
</dbReference>
<dbReference type="EMBL" id="JAATLK010000001">
    <property type="protein sequence ID" value="NIZ46569.1"/>
    <property type="molecule type" value="Genomic_DNA"/>
</dbReference>
<accession>A0A968GC74</accession>
<protein>
    <submittedName>
        <fullName evidence="3">NAD(P)H-dependent oxidoreductase</fullName>
    </submittedName>
</protein>
<dbReference type="AlphaFoldDB" id="A0A968GC74"/>
<dbReference type="InterPro" id="IPR029039">
    <property type="entry name" value="Flavoprotein-like_sf"/>
</dbReference>
<dbReference type="InterPro" id="IPR046980">
    <property type="entry name" value="KefG/KefF"/>
</dbReference>
<evidence type="ECO:0000313" key="4">
    <source>
        <dbReference type="Proteomes" id="UP000752013"/>
    </source>
</evidence>
<dbReference type="Proteomes" id="UP000752013">
    <property type="component" value="Unassembled WGS sequence"/>
</dbReference>
<keyword evidence="1" id="KW-0560">Oxidoreductase</keyword>
<proteinExistence type="predicted"/>
<sequence>MQTVVISGHPHIENSFINRTWIEQINEKYPHIEIHELCKHHTEGVFNINEERERLKKADSIVFIYPIYWYASPWLLQKWMEDVITYDFYYTDRALENKSFKVAVSLGGVEDYYRLGGLNSYPLDVFLMQMHAFASKCLMHYHPHYAFFASHANDAQERMATQVEEFLSWVVTDNTNG</sequence>
<dbReference type="SUPFAM" id="SSF52218">
    <property type="entry name" value="Flavoproteins"/>
    <property type="match status" value="1"/>
</dbReference>
<organism evidence="3 4">
    <name type="scientific">Entomospira nematocerorum</name>
    <dbReference type="NCBI Taxonomy" id="2719987"/>
    <lineage>
        <taxon>Bacteria</taxon>
        <taxon>Pseudomonadati</taxon>
        <taxon>Spirochaetota</taxon>
        <taxon>Spirochaetia</taxon>
        <taxon>Spirochaetales</taxon>
        <taxon>Spirochaetaceae</taxon>
        <taxon>Entomospira</taxon>
    </lineage>
</organism>
<comment type="caution">
    <text evidence="3">The sequence shown here is derived from an EMBL/GenBank/DDBJ whole genome shotgun (WGS) entry which is preliminary data.</text>
</comment>
<dbReference type="RefSeq" id="WP_167703024.1">
    <property type="nucleotide sequence ID" value="NZ_CP118168.1"/>
</dbReference>
<reference evidence="3" key="1">
    <citation type="submission" date="2020-03" db="EMBL/GenBank/DDBJ databases">
        <title>Spirochaetal bacteria isolated from arthropods constitute a novel genus Entomospira genus novum within the order Spirochaetales.</title>
        <authorList>
            <person name="Grana-Miraglia L."/>
            <person name="Sikutova S."/>
            <person name="Fingerle V."/>
            <person name="Sing A."/>
            <person name="Castillo-Ramirez S."/>
            <person name="Margos G."/>
            <person name="Rudolf I."/>
        </authorList>
    </citation>
    <scope>NUCLEOTIDE SEQUENCE</scope>
    <source>
        <strain evidence="3">BR208</strain>
    </source>
</reference>
<evidence type="ECO:0000313" key="3">
    <source>
        <dbReference type="EMBL" id="NIZ46569.1"/>
    </source>
</evidence>
<dbReference type="Gene3D" id="3.40.50.360">
    <property type="match status" value="1"/>
</dbReference>
<name>A0A968GC74_9SPIO</name>
<dbReference type="GO" id="GO:0009055">
    <property type="term" value="F:electron transfer activity"/>
    <property type="evidence" value="ECO:0007669"/>
    <property type="project" value="TreeGrafter"/>
</dbReference>
<dbReference type="GO" id="GO:0010181">
    <property type="term" value="F:FMN binding"/>
    <property type="evidence" value="ECO:0007669"/>
    <property type="project" value="TreeGrafter"/>
</dbReference>
<dbReference type="Pfam" id="PF02525">
    <property type="entry name" value="Flavodoxin_2"/>
    <property type="match status" value="1"/>
</dbReference>
<evidence type="ECO:0000256" key="1">
    <source>
        <dbReference type="ARBA" id="ARBA00023002"/>
    </source>
</evidence>
<feature type="domain" description="Flavodoxin-like fold" evidence="2">
    <location>
        <begin position="1"/>
        <end position="167"/>
    </location>
</feature>
<dbReference type="InterPro" id="IPR003680">
    <property type="entry name" value="Flavodoxin_fold"/>
</dbReference>
<dbReference type="PANTHER" id="PTHR47307">
    <property type="entry name" value="GLUTATHIONE-REGULATED POTASSIUM-EFFLUX SYSTEM ANCILLARY PROTEIN KEFG"/>
    <property type="match status" value="1"/>
</dbReference>